<comment type="caution">
    <text evidence="2">The sequence shown here is derived from an EMBL/GenBank/DDBJ whole genome shotgun (WGS) entry which is preliminary data.</text>
</comment>
<accession>X0STY9</accession>
<protein>
    <recommendedName>
        <fullName evidence="1">DUF5901 domain-containing protein</fullName>
    </recommendedName>
</protein>
<proteinExistence type="predicted"/>
<evidence type="ECO:0000313" key="2">
    <source>
        <dbReference type="EMBL" id="GAF67280.1"/>
    </source>
</evidence>
<gene>
    <name evidence="2" type="ORF">S01H1_14454</name>
</gene>
<name>X0STY9_9ZZZZ</name>
<feature type="domain" description="DUF5901" evidence="1">
    <location>
        <begin position="24"/>
        <end position="88"/>
    </location>
</feature>
<dbReference type="EMBL" id="BARS01007522">
    <property type="protein sequence ID" value="GAF67280.1"/>
    <property type="molecule type" value="Genomic_DNA"/>
</dbReference>
<dbReference type="InterPro" id="IPR045420">
    <property type="entry name" value="DUF5901"/>
</dbReference>
<feature type="non-terminal residue" evidence="2">
    <location>
        <position position="228"/>
    </location>
</feature>
<dbReference type="AlphaFoldDB" id="X0STY9"/>
<evidence type="ECO:0000259" key="1">
    <source>
        <dbReference type="Pfam" id="PF19254"/>
    </source>
</evidence>
<sequence length="228" mass="26676">MFKILKYIFNIFMSLKNKIETKIDNKTFIIDSRHRDLDKYPNPSNYKYILDEPIKNVKSIEISSCYMPEFVYTINNNNNILILDYGKDQFNILVPIGIYTSGEKLAKCIQNAIHLKIKNCNILVEFITHLYKLLFIQGDNPIQELSLIFKSKNFNQYNTNSIGNVIGFSPNIFTNNKGKILVEKLYDSNNYIISSTNNCIEKHLLVPNNKSIVKKNKYFFLQQKDITY</sequence>
<reference evidence="2" key="1">
    <citation type="journal article" date="2014" name="Front. Microbiol.">
        <title>High frequency of phylogenetically diverse reductive dehalogenase-homologous genes in deep subseafloor sedimentary metagenomes.</title>
        <authorList>
            <person name="Kawai M."/>
            <person name="Futagami T."/>
            <person name="Toyoda A."/>
            <person name="Takaki Y."/>
            <person name="Nishi S."/>
            <person name="Hori S."/>
            <person name="Arai W."/>
            <person name="Tsubouchi T."/>
            <person name="Morono Y."/>
            <person name="Uchiyama I."/>
            <person name="Ito T."/>
            <person name="Fujiyama A."/>
            <person name="Inagaki F."/>
            <person name="Takami H."/>
        </authorList>
    </citation>
    <scope>NUCLEOTIDE SEQUENCE</scope>
    <source>
        <strain evidence="2">Expedition CK06-06</strain>
    </source>
</reference>
<dbReference type="Pfam" id="PF19254">
    <property type="entry name" value="DUF5901"/>
    <property type="match status" value="1"/>
</dbReference>
<organism evidence="2">
    <name type="scientific">marine sediment metagenome</name>
    <dbReference type="NCBI Taxonomy" id="412755"/>
    <lineage>
        <taxon>unclassified sequences</taxon>
        <taxon>metagenomes</taxon>
        <taxon>ecological metagenomes</taxon>
    </lineage>
</organism>